<dbReference type="PRINTS" id="PR00503">
    <property type="entry name" value="BROMODOMAIN"/>
</dbReference>
<proteinExistence type="predicted"/>
<evidence type="ECO:0000256" key="10">
    <source>
        <dbReference type="SAM" id="MobiDB-lite"/>
    </source>
</evidence>
<keyword evidence="3" id="KW-0805">Transcription regulation</keyword>
<feature type="compositionally biased region" description="Basic and acidic residues" evidence="10">
    <location>
        <begin position="186"/>
        <end position="197"/>
    </location>
</feature>
<evidence type="ECO:0000256" key="5">
    <source>
        <dbReference type="ARBA" id="ARBA00023163"/>
    </source>
</evidence>
<dbReference type="FunFam" id="1.10.20.10:FF:000072">
    <property type="entry name" value="Transcriptional activator spt7"/>
    <property type="match status" value="1"/>
</dbReference>
<reference evidence="12" key="1">
    <citation type="submission" date="2022-11" db="EMBL/GenBank/DDBJ databases">
        <authorList>
            <person name="Petersen C."/>
        </authorList>
    </citation>
    <scope>NUCLEOTIDE SEQUENCE</scope>
    <source>
        <strain evidence="12">IBT 29864</strain>
    </source>
</reference>
<dbReference type="FunFam" id="1.20.920.10:FF:000032">
    <property type="entry name" value="Transcriptional activator spt7"/>
    <property type="match status" value="1"/>
</dbReference>
<dbReference type="GO" id="GO:0006357">
    <property type="term" value="P:regulation of transcription by RNA polymerase II"/>
    <property type="evidence" value="ECO:0007669"/>
    <property type="project" value="UniProtKB-ARBA"/>
</dbReference>
<feature type="compositionally biased region" description="Polar residues" evidence="10">
    <location>
        <begin position="161"/>
        <end position="185"/>
    </location>
</feature>
<evidence type="ECO:0000256" key="3">
    <source>
        <dbReference type="ARBA" id="ARBA00023015"/>
    </source>
</evidence>
<feature type="compositionally biased region" description="Basic and acidic residues" evidence="10">
    <location>
        <begin position="236"/>
        <end position="245"/>
    </location>
</feature>
<gene>
    <name evidence="12" type="ORF">N7496_001281</name>
</gene>
<feature type="region of interest" description="Disordered" evidence="10">
    <location>
        <begin position="1023"/>
        <end position="1108"/>
    </location>
</feature>
<evidence type="ECO:0000256" key="8">
    <source>
        <dbReference type="PROSITE-ProRule" id="PRU00035"/>
    </source>
</evidence>
<feature type="region of interest" description="Disordered" evidence="10">
    <location>
        <begin position="625"/>
        <end position="651"/>
    </location>
</feature>
<dbReference type="CDD" id="cd05510">
    <property type="entry name" value="Bromo_SPT7_like"/>
    <property type="match status" value="1"/>
</dbReference>
<dbReference type="CDD" id="cd22927">
    <property type="entry name" value="HFD_SPT7"/>
    <property type="match status" value="1"/>
</dbReference>
<dbReference type="EMBL" id="JAPZBS010000001">
    <property type="protein sequence ID" value="KAJ5390213.1"/>
    <property type="molecule type" value="Genomic_DNA"/>
</dbReference>
<evidence type="ECO:0000313" key="13">
    <source>
        <dbReference type="Proteomes" id="UP001147782"/>
    </source>
</evidence>
<protein>
    <recommendedName>
        <fullName evidence="7">SAGA complex subunit Spt7</fullName>
    </recommendedName>
</protein>
<feature type="compositionally biased region" description="Acidic residues" evidence="10">
    <location>
        <begin position="133"/>
        <end position="149"/>
    </location>
</feature>
<accession>A0A9X0B6R9</accession>
<dbReference type="Gene3D" id="1.20.920.10">
    <property type="entry name" value="Bromodomain-like"/>
    <property type="match status" value="1"/>
</dbReference>
<dbReference type="GO" id="GO:0006325">
    <property type="term" value="P:chromatin organization"/>
    <property type="evidence" value="ECO:0007669"/>
    <property type="project" value="UniProtKB-ARBA"/>
</dbReference>
<dbReference type="Gene3D" id="1.10.20.10">
    <property type="entry name" value="Histone, subunit A"/>
    <property type="match status" value="1"/>
</dbReference>
<feature type="compositionally biased region" description="Polar residues" evidence="10">
    <location>
        <begin position="473"/>
        <end position="483"/>
    </location>
</feature>
<dbReference type="InterPro" id="IPR006565">
    <property type="entry name" value="BTP"/>
</dbReference>
<dbReference type="Pfam" id="PF07524">
    <property type="entry name" value="Bromo_TP"/>
    <property type="match status" value="1"/>
</dbReference>
<dbReference type="InterPro" id="IPR037782">
    <property type="entry name" value="Spt7"/>
</dbReference>
<feature type="compositionally biased region" description="Polar residues" evidence="10">
    <location>
        <begin position="1127"/>
        <end position="1144"/>
    </location>
</feature>
<keyword evidence="4 8" id="KW-0103">Bromodomain</keyword>
<keyword evidence="13" id="KW-1185">Reference proteome</keyword>
<dbReference type="InterPro" id="IPR009072">
    <property type="entry name" value="Histone-fold"/>
</dbReference>
<comment type="subcellular location">
    <subcellularLocation>
        <location evidence="1">Nucleus</location>
    </subcellularLocation>
</comment>
<feature type="compositionally biased region" description="Acidic residues" evidence="10">
    <location>
        <begin position="449"/>
        <end position="461"/>
    </location>
</feature>
<sequence length="1144" mass="124754">MSLGHHAWPPGNIRPPDEHQDSPRPVNGLVKTLSGSRTPQTRGSISADGPNPGSMTSDPDIAAEEDPRVAQFRELYRISEAKISALFSEGHAEEDVAGAAIADSDQPGSQPERVDAPAPPSKAPTKPARKLDDDYDDYDDDDEDADMPDSTESPLKAKSIPPSQDTTVAALSSQRPGTAASTNVDGTKEQKKETAEDIRKKLEEDKKATEEAVKHSFHTMFYTLEDDRYAMLDQQRLEESERQVEAEIAGQNSGANNTSGGSSGHGTLSQTNLGASSLTLKNLLARIDQKRDMVEASDAELRNLIREVRKNRSKWYNEERIGQEELYDAAEKVLNELKAMTENSGPFLNKVNKRDVPDYHLIIRHPMDLGTMTKKLKAFSYRSKQDFVDDINLIWANCLKYNTDPNHPLRRKAVIMRKETDKLVPLIPDIVVRDRAEVEAEERRQQLADLEDGGEESDDEPIMSSRGRKAPGKTSQKGTAPSRSTPSGSEGPAGASSSQPPGAVRADSNTAMEASQNGFSTPPPGSNTPSDPTGAGAGGAASQLGDAMEIDGPTTDITALSALSAPGLEVEDPEYKVWKQVTKKDRALIAAERHRLFKGDKLNADEPALLRTKAGMRRWLRHEKQAANEGEKTQDAGSQAMEPEAAGASLAEGIEVEEDKMIPYYYDVMHGVPDLPSRLAWKEDAEGNIVDTSEEFLRVLRAGSFTQPDSKLSRKMDSNMRQMQDTRKICSKIGIVKQMQLQAQMYANQFQKYNPEPFVEQDIPSHVMNDNGPVMTTGVCRAALQRSVAKIFYHAGFEEYQPSAIDVATDMAADYFHKIGQTIKSYMETPKVPVTETEDASSSSEWKSAYSEPEVVLHTLSAVGMDIEELELYIKDDVERLGTKLTSAHDRLKYLFTELLRPALTDVGEDGSKAFADGSDQFVTGTFADDINDDFLGFKELGLDVEFGIAFNSVPLHLLPSRMFNAAQAQNTTAIQTEDSFPPPPPYARITTENVANQIGLVQQFLKGKLDANSDEPLVEDLELPLKQRPMPAKTRLPASGKIPPPAGVSGSNSSPQKRPAPPNAAIAKAGPSEPSKKKAKKNSGVALEMPSFNEGDADQMDAGDSKDLISDLKAMDDANLADGEASATQQDQASVPMTNGTTA</sequence>
<dbReference type="Proteomes" id="UP001147782">
    <property type="component" value="Unassembled WGS sequence"/>
</dbReference>
<dbReference type="RefSeq" id="XP_056560941.1">
    <property type="nucleotide sequence ID" value="XM_056694212.1"/>
</dbReference>
<dbReference type="GO" id="GO:0005634">
    <property type="term" value="C:nucleus"/>
    <property type="evidence" value="ECO:0007669"/>
    <property type="project" value="UniProtKB-SubCell"/>
</dbReference>
<feature type="region of interest" description="Disordered" evidence="10">
    <location>
        <begin position="96"/>
        <end position="197"/>
    </location>
</feature>
<dbReference type="GO" id="GO:0046982">
    <property type="term" value="F:protein heterodimerization activity"/>
    <property type="evidence" value="ECO:0007669"/>
    <property type="project" value="InterPro"/>
</dbReference>
<keyword evidence="5" id="KW-0804">Transcription</keyword>
<evidence type="ECO:0000313" key="12">
    <source>
        <dbReference type="EMBL" id="KAJ5390213.1"/>
    </source>
</evidence>
<evidence type="ECO:0000256" key="4">
    <source>
        <dbReference type="ARBA" id="ARBA00023117"/>
    </source>
</evidence>
<evidence type="ECO:0000256" key="1">
    <source>
        <dbReference type="ARBA" id="ARBA00004123"/>
    </source>
</evidence>
<dbReference type="GO" id="GO:0005198">
    <property type="term" value="F:structural molecule activity"/>
    <property type="evidence" value="ECO:0007669"/>
    <property type="project" value="TreeGrafter"/>
</dbReference>
<organism evidence="12 13">
    <name type="scientific">Penicillium cataractarum</name>
    <dbReference type="NCBI Taxonomy" id="2100454"/>
    <lineage>
        <taxon>Eukaryota</taxon>
        <taxon>Fungi</taxon>
        <taxon>Dikarya</taxon>
        <taxon>Ascomycota</taxon>
        <taxon>Pezizomycotina</taxon>
        <taxon>Eurotiomycetes</taxon>
        <taxon>Eurotiomycetidae</taxon>
        <taxon>Eurotiales</taxon>
        <taxon>Aspergillaceae</taxon>
        <taxon>Penicillium</taxon>
    </lineage>
</organism>
<dbReference type="PROSITE" id="PS50014">
    <property type="entry name" value="BROMODOMAIN_2"/>
    <property type="match status" value="1"/>
</dbReference>
<dbReference type="PROSITE" id="PS00633">
    <property type="entry name" value="BROMODOMAIN_1"/>
    <property type="match status" value="1"/>
</dbReference>
<dbReference type="AlphaFoldDB" id="A0A9X0B6R9"/>
<name>A0A9X0B6R9_9EURO</name>
<feature type="compositionally biased region" description="Basic and acidic residues" evidence="10">
    <location>
        <begin position="437"/>
        <end position="446"/>
    </location>
</feature>
<dbReference type="GO" id="GO:0046695">
    <property type="term" value="C:SLIK (SAGA-like) complex"/>
    <property type="evidence" value="ECO:0007669"/>
    <property type="project" value="InterPro"/>
</dbReference>
<dbReference type="OrthoDB" id="21449at2759"/>
<feature type="region of interest" description="Disordered" evidence="10">
    <location>
        <begin position="236"/>
        <end position="270"/>
    </location>
</feature>
<feature type="compositionally biased region" description="Low complexity" evidence="10">
    <location>
        <begin position="249"/>
        <end position="270"/>
    </location>
</feature>
<feature type="compositionally biased region" description="Polar residues" evidence="10">
    <location>
        <begin position="33"/>
        <end position="44"/>
    </location>
</feature>
<evidence type="ECO:0000259" key="11">
    <source>
        <dbReference type="PROSITE" id="PS50014"/>
    </source>
</evidence>
<evidence type="ECO:0000256" key="2">
    <source>
        <dbReference type="ARBA" id="ARBA00022553"/>
    </source>
</evidence>
<dbReference type="SUPFAM" id="SSF47370">
    <property type="entry name" value="Bromodomain"/>
    <property type="match status" value="1"/>
</dbReference>
<dbReference type="Pfam" id="PF00439">
    <property type="entry name" value="Bromodomain"/>
    <property type="match status" value="1"/>
</dbReference>
<reference evidence="12" key="2">
    <citation type="journal article" date="2023" name="IMA Fungus">
        <title>Comparative genomic study of the Penicillium genus elucidates a diverse pangenome and 15 lateral gene transfer events.</title>
        <authorList>
            <person name="Petersen C."/>
            <person name="Sorensen T."/>
            <person name="Nielsen M.R."/>
            <person name="Sondergaard T.E."/>
            <person name="Sorensen J.L."/>
            <person name="Fitzpatrick D.A."/>
            <person name="Frisvad J.C."/>
            <person name="Nielsen K.L."/>
        </authorList>
    </citation>
    <scope>NUCLEOTIDE SEQUENCE</scope>
    <source>
        <strain evidence="12">IBT 29864</strain>
    </source>
</reference>
<feature type="compositionally biased region" description="Polar residues" evidence="10">
    <location>
        <begin position="507"/>
        <end position="520"/>
    </location>
</feature>
<keyword evidence="9" id="KW-0175">Coiled coil</keyword>
<feature type="region of interest" description="Disordered" evidence="10">
    <location>
        <begin position="437"/>
        <end position="553"/>
    </location>
</feature>
<comment type="caution">
    <text evidence="12">The sequence shown here is derived from an EMBL/GenBank/DDBJ whole genome shotgun (WGS) entry which is preliminary data.</text>
</comment>
<dbReference type="PANTHER" id="PTHR47343:SF1">
    <property type="entry name" value="TRANSCRIPTIONAL ACTIVATOR SPT7"/>
    <property type="match status" value="1"/>
</dbReference>
<dbReference type="SMART" id="SM00297">
    <property type="entry name" value="BROMO"/>
    <property type="match status" value="1"/>
</dbReference>
<feature type="compositionally biased region" description="Low complexity" evidence="10">
    <location>
        <begin position="484"/>
        <end position="503"/>
    </location>
</feature>
<evidence type="ECO:0000256" key="9">
    <source>
        <dbReference type="SAM" id="Coils"/>
    </source>
</evidence>
<dbReference type="InterPro" id="IPR036427">
    <property type="entry name" value="Bromodomain-like_sf"/>
</dbReference>
<feature type="coiled-coil region" evidence="9">
    <location>
        <begin position="280"/>
        <end position="343"/>
    </location>
</feature>
<feature type="region of interest" description="Disordered" evidence="10">
    <location>
        <begin position="1"/>
        <end position="68"/>
    </location>
</feature>
<dbReference type="GeneID" id="81433389"/>
<dbReference type="InterPro" id="IPR018359">
    <property type="entry name" value="Bromodomain_CS"/>
</dbReference>
<evidence type="ECO:0000256" key="6">
    <source>
        <dbReference type="ARBA" id="ARBA00023242"/>
    </source>
</evidence>
<feature type="compositionally biased region" description="Basic and acidic residues" evidence="10">
    <location>
        <begin position="625"/>
        <end position="634"/>
    </location>
</feature>
<keyword evidence="2" id="KW-0597">Phosphoprotein</keyword>
<dbReference type="GO" id="GO:0000124">
    <property type="term" value="C:SAGA complex"/>
    <property type="evidence" value="ECO:0007669"/>
    <property type="project" value="InterPro"/>
</dbReference>
<keyword evidence="6" id="KW-0539">Nucleus</keyword>
<feature type="region of interest" description="Disordered" evidence="10">
    <location>
        <begin position="1120"/>
        <end position="1144"/>
    </location>
</feature>
<dbReference type="InterPro" id="IPR001487">
    <property type="entry name" value="Bromodomain"/>
</dbReference>
<evidence type="ECO:0000256" key="7">
    <source>
        <dbReference type="ARBA" id="ARBA00093633"/>
    </source>
</evidence>
<feature type="domain" description="Bromo" evidence="11">
    <location>
        <begin position="339"/>
        <end position="409"/>
    </location>
</feature>
<dbReference type="PANTHER" id="PTHR47343">
    <property type="entry name" value="TRANSCRIPTIONAL ACTIVATOR SPT7"/>
    <property type="match status" value="1"/>
</dbReference>